<sequence length="567" mass="63167">MSSSLRKCQGLMNSLASDLKEAGESSTLTQAVSRDMLFPRIGLSQSVPLPGFVLYAEARLPSVDVGGTGESFSRNDAAIPSDTVGPGTTDPLRVIPTQVVDYLLEIYISRCMASHPIFYEPWLRACHASVIHPGESGNNMAPSTPYEQYTISLVMAVALSTAARSNRREAGEMAFELFKNALRHMSEVTTNDFAGLQALVLLHSYAVMNPTAANLYFLGGYTTQLCIDLGLHREDLTSQSDDIIARDIKRRVFWTAWELDASSSAGFGRPFALLPQDITTGFPTDFADGAIGPDYIDERGSRSKFICNRVRVFRLIETEVISILFHDHPFPPGMDSHETWAADVEARMNAWLQDIHHKALSNQDAQLSVKWEEMALFAEIATPLITVDLYRPCPRVKTPQLNHLLKAFEASIQVVQGYRRQASTAFGSPKYTFGPCHHVFASAMVFLHALRTCPSALRSHYSDLEMEASMTAFSDFFAVTAERWPASLKCLDEYQRILEPLKERYFEAERALSSIPLDDLLPANGFLGYEDFVIDSVTAEDFTSYWTGQELTYLDWADHFDLEGAAQ</sequence>
<accession>A0A507BCK5</accession>
<evidence type="ECO:0000256" key="3">
    <source>
        <dbReference type="ARBA" id="ARBA00022833"/>
    </source>
</evidence>
<dbReference type="InParanoid" id="A0A507BCK5"/>
<dbReference type="GeneID" id="41970985"/>
<keyword evidence="10" id="KW-1185">Reference proteome</keyword>
<dbReference type="GO" id="GO:0006351">
    <property type="term" value="P:DNA-templated transcription"/>
    <property type="evidence" value="ECO:0007669"/>
    <property type="project" value="InterPro"/>
</dbReference>
<dbReference type="STRING" id="1093900.A0A507BCK5"/>
<evidence type="ECO:0000256" key="2">
    <source>
        <dbReference type="ARBA" id="ARBA00022723"/>
    </source>
</evidence>
<dbReference type="SMART" id="SM00906">
    <property type="entry name" value="Fungal_trans"/>
    <property type="match status" value="1"/>
</dbReference>
<keyword evidence="6" id="KW-0804">Transcription</keyword>
<dbReference type="GO" id="GO:0008270">
    <property type="term" value="F:zinc ion binding"/>
    <property type="evidence" value="ECO:0007669"/>
    <property type="project" value="InterPro"/>
</dbReference>
<evidence type="ECO:0000313" key="9">
    <source>
        <dbReference type="EMBL" id="TPX16976.1"/>
    </source>
</evidence>
<proteinExistence type="predicted"/>
<dbReference type="GO" id="GO:0005634">
    <property type="term" value="C:nucleus"/>
    <property type="evidence" value="ECO:0007669"/>
    <property type="project" value="UniProtKB-SubCell"/>
</dbReference>
<dbReference type="OrthoDB" id="25921at2759"/>
<dbReference type="GO" id="GO:0043565">
    <property type="term" value="F:sequence-specific DNA binding"/>
    <property type="evidence" value="ECO:0007669"/>
    <property type="project" value="TreeGrafter"/>
</dbReference>
<dbReference type="Proteomes" id="UP000319257">
    <property type="component" value="Unassembled WGS sequence"/>
</dbReference>
<organism evidence="9 10">
    <name type="scientific">Thyridium curvatum</name>
    <dbReference type="NCBI Taxonomy" id="1093900"/>
    <lineage>
        <taxon>Eukaryota</taxon>
        <taxon>Fungi</taxon>
        <taxon>Dikarya</taxon>
        <taxon>Ascomycota</taxon>
        <taxon>Pezizomycotina</taxon>
        <taxon>Sordariomycetes</taxon>
        <taxon>Sordariomycetidae</taxon>
        <taxon>Thyridiales</taxon>
        <taxon>Thyridiaceae</taxon>
        <taxon>Thyridium</taxon>
    </lineage>
</organism>
<comment type="caution">
    <text evidence="9">The sequence shown here is derived from an EMBL/GenBank/DDBJ whole genome shotgun (WGS) entry which is preliminary data.</text>
</comment>
<protein>
    <recommendedName>
        <fullName evidence="8">Xylanolytic transcriptional activator regulatory domain-containing protein</fullName>
    </recommendedName>
</protein>
<evidence type="ECO:0000256" key="1">
    <source>
        <dbReference type="ARBA" id="ARBA00004123"/>
    </source>
</evidence>
<dbReference type="CDD" id="cd12148">
    <property type="entry name" value="fungal_TF_MHR"/>
    <property type="match status" value="1"/>
</dbReference>
<evidence type="ECO:0000256" key="6">
    <source>
        <dbReference type="ARBA" id="ARBA00023163"/>
    </source>
</evidence>
<dbReference type="Pfam" id="PF04082">
    <property type="entry name" value="Fungal_trans"/>
    <property type="match status" value="1"/>
</dbReference>
<evidence type="ECO:0000313" key="10">
    <source>
        <dbReference type="Proteomes" id="UP000319257"/>
    </source>
</evidence>
<dbReference type="GO" id="GO:0000981">
    <property type="term" value="F:DNA-binding transcription factor activity, RNA polymerase II-specific"/>
    <property type="evidence" value="ECO:0007669"/>
    <property type="project" value="TreeGrafter"/>
</dbReference>
<evidence type="ECO:0000256" key="5">
    <source>
        <dbReference type="ARBA" id="ARBA00023125"/>
    </source>
</evidence>
<dbReference type="InterPro" id="IPR052202">
    <property type="entry name" value="Yeast_MetPath_Reg"/>
</dbReference>
<evidence type="ECO:0000256" key="7">
    <source>
        <dbReference type="ARBA" id="ARBA00023242"/>
    </source>
</evidence>
<keyword evidence="3" id="KW-0862">Zinc</keyword>
<keyword evidence="4" id="KW-0805">Transcription regulation</keyword>
<keyword evidence="7" id="KW-0539">Nucleus</keyword>
<dbReference type="PANTHER" id="PTHR47782">
    <property type="entry name" value="ZN(II)2CYS6 TRANSCRIPTION FACTOR (EUROFUNG)-RELATED"/>
    <property type="match status" value="1"/>
</dbReference>
<dbReference type="RefSeq" id="XP_030998687.1">
    <property type="nucleotide sequence ID" value="XM_031137849.1"/>
</dbReference>
<reference evidence="9 10" key="1">
    <citation type="submission" date="2019-06" db="EMBL/GenBank/DDBJ databases">
        <title>Draft genome sequence of the filamentous fungus Phialemoniopsis curvata isolated from diesel fuel.</title>
        <authorList>
            <person name="Varaljay V.A."/>
            <person name="Lyon W.J."/>
            <person name="Crouch A.L."/>
            <person name="Drake C.E."/>
            <person name="Hollomon J.M."/>
            <person name="Nadeau L.J."/>
            <person name="Nunn H.S."/>
            <person name="Stevenson B.S."/>
            <person name="Bojanowski C.L."/>
            <person name="Crookes-Goodson W.J."/>
        </authorList>
    </citation>
    <scope>NUCLEOTIDE SEQUENCE [LARGE SCALE GENOMIC DNA]</scope>
    <source>
        <strain evidence="9 10">D216</strain>
    </source>
</reference>
<dbReference type="EMBL" id="SKBQ01000015">
    <property type="protein sequence ID" value="TPX16976.1"/>
    <property type="molecule type" value="Genomic_DNA"/>
</dbReference>
<dbReference type="AlphaFoldDB" id="A0A507BCK5"/>
<keyword evidence="2" id="KW-0479">Metal-binding</keyword>
<gene>
    <name evidence="9" type="ORF">E0L32_003538</name>
</gene>
<evidence type="ECO:0000259" key="8">
    <source>
        <dbReference type="SMART" id="SM00906"/>
    </source>
</evidence>
<keyword evidence="5" id="KW-0238">DNA-binding</keyword>
<dbReference type="PANTHER" id="PTHR47782:SF1">
    <property type="entry name" value="PYRIMIDINE PATHWAY REGULATORY PROTEIN 1"/>
    <property type="match status" value="1"/>
</dbReference>
<dbReference type="GO" id="GO:0045944">
    <property type="term" value="P:positive regulation of transcription by RNA polymerase II"/>
    <property type="evidence" value="ECO:0007669"/>
    <property type="project" value="TreeGrafter"/>
</dbReference>
<feature type="domain" description="Xylanolytic transcriptional activator regulatory" evidence="8">
    <location>
        <begin position="215"/>
        <end position="289"/>
    </location>
</feature>
<dbReference type="InterPro" id="IPR007219">
    <property type="entry name" value="XnlR_reg_dom"/>
</dbReference>
<evidence type="ECO:0000256" key="4">
    <source>
        <dbReference type="ARBA" id="ARBA00023015"/>
    </source>
</evidence>
<comment type="subcellular location">
    <subcellularLocation>
        <location evidence="1">Nucleus</location>
    </subcellularLocation>
</comment>
<name>A0A507BCK5_9PEZI</name>